<organism evidence="1 2">
    <name type="scientific">Hyunsoonleella flava</name>
    <dbReference type="NCBI Taxonomy" id="2527939"/>
    <lineage>
        <taxon>Bacteria</taxon>
        <taxon>Pseudomonadati</taxon>
        <taxon>Bacteroidota</taxon>
        <taxon>Flavobacteriia</taxon>
        <taxon>Flavobacteriales</taxon>
        <taxon>Flavobacteriaceae</taxon>
    </lineage>
</organism>
<proteinExistence type="predicted"/>
<dbReference type="Proteomes" id="UP000291142">
    <property type="component" value="Unassembled WGS sequence"/>
</dbReference>
<dbReference type="InterPro" id="IPR047690">
    <property type="entry name" value="IPExxxVDY_fam"/>
</dbReference>
<dbReference type="OrthoDB" id="676614at2"/>
<reference evidence="1 2" key="1">
    <citation type="submission" date="2019-02" db="EMBL/GenBank/DDBJ databases">
        <title>Hyunsoonleella sp., isolated from marine sediment.</title>
        <authorList>
            <person name="Liu B.-T."/>
        </authorList>
    </citation>
    <scope>NUCLEOTIDE SEQUENCE [LARGE SCALE GENOMIC DNA]</scope>
    <source>
        <strain evidence="1 2">T58</strain>
    </source>
</reference>
<gene>
    <name evidence="1" type="ORF">EYD45_12210</name>
</gene>
<sequence length="161" mass="18881">MAVHKLILDDIFEDVSCTLIAIHCAIEDYRLAYLLNKYLDITLTRKPKDLDFNNGVTEYSVFEYEDENKLDTWHLVSNICKIETESKIEQQSLFNAHHKVIRTYNLVPEYGKVNYFLKIDNEFSNSKEKQIINNLLKIPQIAMAYNVDMSALKSKEHLIFD</sequence>
<dbReference type="RefSeq" id="WP_130964841.1">
    <property type="nucleotide sequence ID" value="NZ_SIRT01000010.1"/>
</dbReference>
<evidence type="ECO:0000313" key="2">
    <source>
        <dbReference type="Proteomes" id="UP000291142"/>
    </source>
</evidence>
<comment type="caution">
    <text evidence="1">The sequence shown here is derived from an EMBL/GenBank/DDBJ whole genome shotgun (WGS) entry which is preliminary data.</text>
</comment>
<accession>A0A4Q9FD70</accession>
<dbReference type="AlphaFoldDB" id="A0A4Q9FD70"/>
<keyword evidence="2" id="KW-1185">Reference proteome</keyword>
<protein>
    <submittedName>
        <fullName evidence="1">IPExxxVDY family protein</fullName>
    </submittedName>
</protein>
<name>A0A4Q9FD70_9FLAO</name>
<dbReference type="NCBIfam" id="NF033205">
    <property type="entry name" value="IPExxxVDY"/>
    <property type="match status" value="1"/>
</dbReference>
<dbReference type="EMBL" id="SIRT01000010">
    <property type="protein sequence ID" value="TBN02465.1"/>
    <property type="molecule type" value="Genomic_DNA"/>
</dbReference>
<evidence type="ECO:0000313" key="1">
    <source>
        <dbReference type="EMBL" id="TBN02465.1"/>
    </source>
</evidence>